<dbReference type="Proteomes" id="UP000243975">
    <property type="component" value="Unassembled WGS sequence"/>
</dbReference>
<dbReference type="Gramene" id="KVH87445">
    <property type="protein sequence ID" value="KVH87445"/>
    <property type="gene ID" value="Ccrd_025316"/>
</dbReference>
<gene>
    <name evidence="2" type="ORF">Ccrd_025316</name>
</gene>
<dbReference type="EMBL" id="LEKV01006214">
    <property type="protein sequence ID" value="KVH87445.1"/>
    <property type="molecule type" value="Genomic_DNA"/>
</dbReference>
<organism evidence="2 3">
    <name type="scientific">Cynara cardunculus var. scolymus</name>
    <name type="common">Globe artichoke</name>
    <name type="synonym">Cynara scolymus</name>
    <dbReference type="NCBI Taxonomy" id="59895"/>
    <lineage>
        <taxon>Eukaryota</taxon>
        <taxon>Viridiplantae</taxon>
        <taxon>Streptophyta</taxon>
        <taxon>Embryophyta</taxon>
        <taxon>Tracheophyta</taxon>
        <taxon>Spermatophyta</taxon>
        <taxon>Magnoliopsida</taxon>
        <taxon>eudicotyledons</taxon>
        <taxon>Gunneridae</taxon>
        <taxon>Pentapetalae</taxon>
        <taxon>asterids</taxon>
        <taxon>campanulids</taxon>
        <taxon>Asterales</taxon>
        <taxon>Asteraceae</taxon>
        <taxon>Carduoideae</taxon>
        <taxon>Cardueae</taxon>
        <taxon>Carduinae</taxon>
        <taxon>Cynara</taxon>
    </lineage>
</organism>
<sequence length="249" mass="27574">HQTWPSCCSSSSHSPNPNPNRAAFHKGLSGFTGSNRFTAKLLKGSTVAFIAQQTSAGFTCQGNSFIKLIVLCRDWCIIPFLTDLLVSGFFKLDSSYEWVVTKKLGRSSESDLLAFVETAEATYPQTLFGVESFRSEKETEKPLPEKLVRCPRYSLLFPIVSGVTFLVVGLDLIGEQVKPRFVVNKALEQVAYADSIIVNKIDLVSKADLEDLTIFLLRVSISISISSSVVWFPFELFGLSIGGWKSRSR</sequence>
<dbReference type="InterPro" id="IPR003495">
    <property type="entry name" value="CobW/HypB/UreG_nucleotide-bd"/>
</dbReference>
<feature type="domain" description="CobW/HypB/UreG nucleotide-binding" evidence="1">
    <location>
        <begin position="175"/>
        <end position="211"/>
    </location>
</feature>
<evidence type="ECO:0000313" key="2">
    <source>
        <dbReference type="EMBL" id="KVH87445.1"/>
    </source>
</evidence>
<proteinExistence type="predicted"/>
<feature type="non-terminal residue" evidence="2">
    <location>
        <position position="249"/>
    </location>
</feature>
<protein>
    <recommendedName>
        <fullName evidence="1">CobW/HypB/UreG nucleotide-binding domain-containing protein</fullName>
    </recommendedName>
</protein>
<dbReference type="AlphaFoldDB" id="A0A118JS32"/>
<evidence type="ECO:0000259" key="1">
    <source>
        <dbReference type="Pfam" id="PF02492"/>
    </source>
</evidence>
<accession>A0A118JS32</accession>
<feature type="non-terminal residue" evidence="2">
    <location>
        <position position="1"/>
    </location>
</feature>
<dbReference type="Pfam" id="PF02492">
    <property type="entry name" value="cobW"/>
    <property type="match status" value="1"/>
</dbReference>
<comment type="caution">
    <text evidence="2">The sequence shown here is derived from an EMBL/GenBank/DDBJ whole genome shotgun (WGS) entry which is preliminary data.</text>
</comment>
<keyword evidence="3" id="KW-1185">Reference proteome</keyword>
<evidence type="ECO:0000313" key="3">
    <source>
        <dbReference type="Proteomes" id="UP000243975"/>
    </source>
</evidence>
<name>A0A118JS32_CYNCS</name>
<reference evidence="2 3" key="1">
    <citation type="journal article" date="2016" name="Sci. Rep.">
        <title>The genome sequence of the outbreeding globe artichoke constructed de novo incorporating a phase-aware low-pass sequencing strategy of F1 progeny.</title>
        <authorList>
            <person name="Scaglione D."/>
            <person name="Reyes-Chin-Wo S."/>
            <person name="Acquadro A."/>
            <person name="Froenicke L."/>
            <person name="Portis E."/>
            <person name="Beitel C."/>
            <person name="Tirone M."/>
            <person name="Mauro R."/>
            <person name="Lo Monaco A."/>
            <person name="Mauromicale G."/>
            <person name="Faccioli P."/>
            <person name="Cattivelli L."/>
            <person name="Rieseberg L."/>
            <person name="Michelmore R."/>
            <person name="Lanteri S."/>
        </authorList>
    </citation>
    <scope>NUCLEOTIDE SEQUENCE [LARGE SCALE GENOMIC DNA]</scope>
    <source>
        <strain evidence="2">2C</strain>
    </source>
</reference>